<gene>
    <name evidence="2" type="ORF">A1359_03395</name>
</gene>
<dbReference type="OrthoDB" id="9815894at2"/>
<name>A0A177NR44_9GAMM</name>
<proteinExistence type="predicted"/>
<dbReference type="PANTHER" id="PTHR12788:SF10">
    <property type="entry name" value="PROTEIN-TYROSINE SULFOTRANSFERASE"/>
    <property type="match status" value="1"/>
</dbReference>
<evidence type="ECO:0008006" key="4">
    <source>
        <dbReference type="Google" id="ProtNLM"/>
    </source>
</evidence>
<organism evidence="2 3">
    <name type="scientific">Methylomonas lenta</name>
    <dbReference type="NCBI Taxonomy" id="980561"/>
    <lineage>
        <taxon>Bacteria</taxon>
        <taxon>Pseudomonadati</taxon>
        <taxon>Pseudomonadota</taxon>
        <taxon>Gammaproteobacteria</taxon>
        <taxon>Methylococcales</taxon>
        <taxon>Methylococcaceae</taxon>
        <taxon>Methylomonas</taxon>
    </lineage>
</organism>
<keyword evidence="1" id="KW-0808">Transferase</keyword>
<evidence type="ECO:0000313" key="2">
    <source>
        <dbReference type="EMBL" id="OAI20516.1"/>
    </source>
</evidence>
<dbReference type="Proteomes" id="UP000078476">
    <property type="component" value="Unassembled WGS sequence"/>
</dbReference>
<dbReference type="EMBL" id="LUUI01000044">
    <property type="protein sequence ID" value="OAI20516.1"/>
    <property type="molecule type" value="Genomic_DNA"/>
</dbReference>
<dbReference type="Pfam" id="PF13469">
    <property type="entry name" value="Sulfotransfer_3"/>
    <property type="match status" value="1"/>
</dbReference>
<evidence type="ECO:0000313" key="3">
    <source>
        <dbReference type="Proteomes" id="UP000078476"/>
    </source>
</evidence>
<dbReference type="RefSeq" id="WP_083960468.1">
    <property type="nucleotide sequence ID" value="NZ_LUUI01000044.1"/>
</dbReference>
<dbReference type="GO" id="GO:0008476">
    <property type="term" value="F:protein-tyrosine sulfotransferase activity"/>
    <property type="evidence" value="ECO:0007669"/>
    <property type="project" value="InterPro"/>
</dbReference>
<evidence type="ECO:0000256" key="1">
    <source>
        <dbReference type="ARBA" id="ARBA00022679"/>
    </source>
</evidence>
<dbReference type="SUPFAM" id="SSF52540">
    <property type="entry name" value="P-loop containing nucleoside triphosphate hydrolases"/>
    <property type="match status" value="1"/>
</dbReference>
<protein>
    <recommendedName>
        <fullName evidence="4">Sulfotransferase</fullName>
    </recommendedName>
</protein>
<dbReference type="Gene3D" id="3.40.50.300">
    <property type="entry name" value="P-loop containing nucleotide triphosphate hydrolases"/>
    <property type="match status" value="1"/>
</dbReference>
<keyword evidence="3" id="KW-1185">Reference proteome</keyword>
<comment type="caution">
    <text evidence="2">The sequence shown here is derived from an EMBL/GenBank/DDBJ whole genome shotgun (WGS) entry which is preliminary data.</text>
</comment>
<reference evidence="2 3" key="1">
    <citation type="submission" date="2016-03" db="EMBL/GenBank/DDBJ databases">
        <authorList>
            <person name="Ploux O."/>
        </authorList>
    </citation>
    <scope>NUCLEOTIDE SEQUENCE [LARGE SCALE GENOMIC DNA]</scope>
    <source>
        <strain evidence="2 3">R-45370</strain>
    </source>
</reference>
<dbReference type="InterPro" id="IPR027417">
    <property type="entry name" value="P-loop_NTPase"/>
</dbReference>
<accession>A0A177NR44</accession>
<dbReference type="AlphaFoldDB" id="A0A177NR44"/>
<dbReference type="STRING" id="980561.A1359_03395"/>
<sequence>MNNINPPIFIVGAPRSGTTLLQYMLKSHPEISLPTGESHFFIPIYQRHAEFGDLKVKENLKFLLTEIYNARPDFFDDDFHGIKFDINILSDQLHALKTSTIPDVISTIFQMNATAEHKKYWGEKTPYYILHLPLIKEMFPNARIVHIIRDGRDCAISMLERRWDLRIYNIYHAAYTWNKYVRSGKDFGINNPDCYFEIKYTNLLNSPHKSLKALCKFLNIEYNESIINFERSNESGKTPLLTRPLQANNTQKWRNHMSIKELQIFEAMAGSTLTEYGYELSNPCASISKFNHLVYEAHIKLCDIYFNFFRN</sequence>
<dbReference type="InterPro" id="IPR026634">
    <property type="entry name" value="TPST-like"/>
</dbReference>
<dbReference type="PANTHER" id="PTHR12788">
    <property type="entry name" value="PROTEIN-TYROSINE SULFOTRANSFERASE 2"/>
    <property type="match status" value="1"/>
</dbReference>